<evidence type="ECO:0000256" key="3">
    <source>
        <dbReference type="ARBA" id="ARBA00023125"/>
    </source>
</evidence>
<dbReference type="PROSITE" id="PS50937">
    <property type="entry name" value="HTH_MERR_2"/>
    <property type="match status" value="1"/>
</dbReference>
<dbReference type="PRINTS" id="PR00040">
    <property type="entry name" value="HTHMERR"/>
</dbReference>
<gene>
    <name evidence="6" type="ORF">GCM10022255_013580</name>
</gene>
<dbReference type="PANTHER" id="PTHR30204:SF69">
    <property type="entry name" value="MERR-FAMILY TRANSCRIPTIONAL REGULATOR"/>
    <property type="match status" value="1"/>
</dbReference>
<feature type="domain" description="HTH merR-type" evidence="5">
    <location>
        <begin position="7"/>
        <end position="76"/>
    </location>
</feature>
<dbReference type="Pfam" id="PF13411">
    <property type="entry name" value="MerR_1"/>
    <property type="match status" value="1"/>
</dbReference>
<dbReference type="InterPro" id="IPR047057">
    <property type="entry name" value="MerR_fam"/>
</dbReference>
<dbReference type="InterPro" id="IPR009061">
    <property type="entry name" value="DNA-bd_dom_put_sf"/>
</dbReference>
<evidence type="ECO:0000313" key="7">
    <source>
        <dbReference type="Proteomes" id="UP001500620"/>
    </source>
</evidence>
<dbReference type="Gene3D" id="1.10.1660.10">
    <property type="match status" value="1"/>
</dbReference>
<protein>
    <recommendedName>
        <fullName evidence="5">HTH merR-type domain-containing protein</fullName>
    </recommendedName>
</protein>
<sequence length="134" mass="14738">MHHPFPGLRTGEVAERAGVNIQTLRYYERRGLLAEPLRTPGGHRLYPPDTVTLLTAIKAAQRLGFTLDEVADLLSAGRRRTQAGLHARATDKLAEIDRRIADLTTVRDTLARVVAARCDSLTDCTCPDCPLPPL</sequence>
<evidence type="ECO:0000313" key="6">
    <source>
        <dbReference type="EMBL" id="GAA4245598.1"/>
    </source>
</evidence>
<reference evidence="7" key="1">
    <citation type="journal article" date="2019" name="Int. J. Syst. Evol. Microbiol.">
        <title>The Global Catalogue of Microorganisms (GCM) 10K type strain sequencing project: providing services to taxonomists for standard genome sequencing and annotation.</title>
        <authorList>
            <consortium name="The Broad Institute Genomics Platform"/>
            <consortium name="The Broad Institute Genome Sequencing Center for Infectious Disease"/>
            <person name="Wu L."/>
            <person name="Ma J."/>
        </authorList>
    </citation>
    <scope>NUCLEOTIDE SEQUENCE [LARGE SCALE GENOMIC DNA]</scope>
    <source>
        <strain evidence="7">JCM 17441</strain>
    </source>
</reference>
<keyword evidence="4" id="KW-0804">Transcription</keyword>
<name>A0ABP8D0C2_9ACTN</name>
<dbReference type="EMBL" id="BAABAT010000003">
    <property type="protein sequence ID" value="GAA4245598.1"/>
    <property type="molecule type" value="Genomic_DNA"/>
</dbReference>
<keyword evidence="1" id="KW-0678">Repressor</keyword>
<keyword evidence="2" id="KW-0805">Transcription regulation</keyword>
<dbReference type="PANTHER" id="PTHR30204">
    <property type="entry name" value="REDOX-CYCLING DRUG-SENSING TRANSCRIPTIONAL ACTIVATOR SOXR"/>
    <property type="match status" value="1"/>
</dbReference>
<evidence type="ECO:0000256" key="4">
    <source>
        <dbReference type="ARBA" id="ARBA00023163"/>
    </source>
</evidence>
<dbReference type="SUPFAM" id="SSF46955">
    <property type="entry name" value="Putative DNA-binding domain"/>
    <property type="match status" value="1"/>
</dbReference>
<dbReference type="Proteomes" id="UP001500620">
    <property type="component" value="Unassembled WGS sequence"/>
</dbReference>
<proteinExistence type="predicted"/>
<dbReference type="PROSITE" id="PS00552">
    <property type="entry name" value="HTH_MERR_1"/>
    <property type="match status" value="1"/>
</dbReference>
<dbReference type="SMART" id="SM00422">
    <property type="entry name" value="HTH_MERR"/>
    <property type="match status" value="1"/>
</dbReference>
<organism evidence="6 7">
    <name type="scientific">Dactylosporangium darangshiense</name>
    <dbReference type="NCBI Taxonomy" id="579108"/>
    <lineage>
        <taxon>Bacteria</taxon>
        <taxon>Bacillati</taxon>
        <taxon>Actinomycetota</taxon>
        <taxon>Actinomycetes</taxon>
        <taxon>Micromonosporales</taxon>
        <taxon>Micromonosporaceae</taxon>
        <taxon>Dactylosporangium</taxon>
    </lineage>
</organism>
<keyword evidence="3" id="KW-0238">DNA-binding</keyword>
<comment type="caution">
    <text evidence="6">The sequence shown here is derived from an EMBL/GenBank/DDBJ whole genome shotgun (WGS) entry which is preliminary data.</text>
</comment>
<dbReference type="RefSeq" id="WP_345122421.1">
    <property type="nucleotide sequence ID" value="NZ_BAABAT010000003.1"/>
</dbReference>
<keyword evidence="7" id="KW-1185">Reference proteome</keyword>
<accession>A0ABP8D0C2</accession>
<dbReference type="InterPro" id="IPR000551">
    <property type="entry name" value="MerR-type_HTH_dom"/>
</dbReference>
<evidence type="ECO:0000256" key="1">
    <source>
        <dbReference type="ARBA" id="ARBA00022491"/>
    </source>
</evidence>
<evidence type="ECO:0000256" key="2">
    <source>
        <dbReference type="ARBA" id="ARBA00023015"/>
    </source>
</evidence>
<evidence type="ECO:0000259" key="5">
    <source>
        <dbReference type="PROSITE" id="PS50937"/>
    </source>
</evidence>